<dbReference type="PANTHER" id="PTHR46865:SF7">
    <property type="entry name" value="MONOOXYGENASE, PUTATIVE (AFU_ORTHOLOGUE AFUA_8G07040)-RELATED"/>
    <property type="match status" value="1"/>
</dbReference>
<evidence type="ECO:0000313" key="7">
    <source>
        <dbReference type="Proteomes" id="UP000193144"/>
    </source>
</evidence>
<dbReference type="Gene3D" id="3.30.9.10">
    <property type="entry name" value="D-Amino Acid Oxidase, subunit A, domain 2"/>
    <property type="match status" value="1"/>
</dbReference>
<gene>
    <name evidence="6" type="ORF">BCR34DRAFT_568898</name>
</gene>
<feature type="transmembrane region" description="Helical" evidence="4">
    <location>
        <begin position="371"/>
        <end position="392"/>
    </location>
</feature>
<name>A0A1Y1ZFY7_9PLEO</name>
<keyword evidence="1" id="KW-0285">Flavoprotein</keyword>
<evidence type="ECO:0000256" key="1">
    <source>
        <dbReference type="ARBA" id="ARBA00022630"/>
    </source>
</evidence>
<dbReference type="OrthoDB" id="655030at2759"/>
<sequence length="426" mass="47613">MPGERVLICGAGIAGSITAYWLSEYGFRVVVIERSKREQKAGQGLEIEEPALSVVRAMGVLATLQERKTGEMGFTLVNEKGHSWGTLGAGGISLTGALEIMRGDLTEVLCNRADESPNVGFRFETTIRGVRQSNDKCMVDTQKRGDADITTEEFDLVIGADGVNSLTRQMVLGRDEELGIRKPIGAFVAYFSITSEEQDWPYSQLCHYPGRKILWIRPVGKDSKTSSVYLIHLNDDVPALHQANVTGDRQKQKEAFAELYKGLGWQTERVIDQMMNSENFYSDQLAQIKLPNWSKNRVGFVGDSAWAPTPFTGEGNQLAIIGAWVLAQELSRNRNQMGFEMYEKRFRGYVENAQAIPGWGYAPYILCPETAWGILSLQTVFWLIAGLTRFFLWTGMTKMMPERGGSLEKHPLFDLQMDVANDKKGI</sequence>
<proteinExistence type="predicted"/>
<dbReference type="PANTHER" id="PTHR46865">
    <property type="entry name" value="OXIDOREDUCTASE-RELATED"/>
    <property type="match status" value="1"/>
</dbReference>
<keyword evidence="4" id="KW-0812">Transmembrane</keyword>
<protein>
    <recommendedName>
        <fullName evidence="5">FAD-binding domain-containing protein</fullName>
    </recommendedName>
</protein>
<keyword evidence="7" id="KW-1185">Reference proteome</keyword>
<evidence type="ECO:0000256" key="4">
    <source>
        <dbReference type="SAM" id="Phobius"/>
    </source>
</evidence>
<evidence type="ECO:0000256" key="3">
    <source>
        <dbReference type="ARBA" id="ARBA00023002"/>
    </source>
</evidence>
<dbReference type="InterPro" id="IPR051704">
    <property type="entry name" value="FAD_aromatic-hydroxylase"/>
</dbReference>
<organism evidence="6 7">
    <name type="scientific">Clohesyomyces aquaticus</name>
    <dbReference type="NCBI Taxonomy" id="1231657"/>
    <lineage>
        <taxon>Eukaryota</taxon>
        <taxon>Fungi</taxon>
        <taxon>Dikarya</taxon>
        <taxon>Ascomycota</taxon>
        <taxon>Pezizomycotina</taxon>
        <taxon>Dothideomycetes</taxon>
        <taxon>Pleosporomycetidae</taxon>
        <taxon>Pleosporales</taxon>
        <taxon>Lindgomycetaceae</taxon>
        <taxon>Clohesyomyces</taxon>
    </lineage>
</organism>
<keyword evidence="3" id="KW-0560">Oxidoreductase</keyword>
<accession>A0A1Y1ZFY7</accession>
<dbReference type="AlphaFoldDB" id="A0A1Y1ZFY7"/>
<dbReference type="Proteomes" id="UP000193144">
    <property type="component" value="Unassembled WGS sequence"/>
</dbReference>
<dbReference type="SUPFAM" id="SSF51905">
    <property type="entry name" value="FAD/NAD(P)-binding domain"/>
    <property type="match status" value="1"/>
</dbReference>
<keyword evidence="2" id="KW-0274">FAD</keyword>
<dbReference type="STRING" id="1231657.A0A1Y1ZFY7"/>
<feature type="domain" description="FAD-binding" evidence="5">
    <location>
        <begin position="6"/>
        <end position="331"/>
    </location>
</feature>
<evidence type="ECO:0000256" key="2">
    <source>
        <dbReference type="ARBA" id="ARBA00022827"/>
    </source>
</evidence>
<keyword evidence="4" id="KW-1133">Transmembrane helix</keyword>
<dbReference type="PRINTS" id="PR00420">
    <property type="entry name" value="RNGMNOXGNASE"/>
</dbReference>
<dbReference type="EMBL" id="MCFA01000090">
    <property type="protein sequence ID" value="ORY09171.1"/>
    <property type="molecule type" value="Genomic_DNA"/>
</dbReference>
<dbReference type="GO" id="GO:0071949">
    <property type="term" value="F:FAD binding"/>
    <property type="evidence" value="ECO:0007669"/>
    <property type="project" value="InterPro"/>
</dbReference>
<evidence type="ECO:0000313" key="6">
    <source>
        <dbReference type="EMBL" id="ORY09171.1"/>
    </source>
</evidence>
<dbReference type="Pfam" id="PF01494">
    <property type="entry name" value="FAD_binding_3"/>
    <property type="match status" value="1"/>
</dbReference>
<dbReference type="InterPro" id="IPR002938">
    <property type="entry name" value="FAD-bd"/>
</dbReference>
<keyword evidence="4" id="KW-0472">Membrane</keyword>
<evidence type="ECO:0000259" key="5">
    <source>
        <dbReference type="Pfam" id="PF01494"/>
    </source>
</evidence>
<dbReference type="GO" id="GO:0016491">
    <property type="term" value="F:oxidoreductase activity"/>
    <property type="evidence" value="ECO:0007669"/>
    <property type="project" value="UniProtKB-KW"/>
</dbReference>
<dbReference type="InterPro" id="IPR036188">
    <property type="entry name" value="FAD/NAD-bd_sf"/>
</dbReference>
<comment type="caution">
    <text evidence="6">The sequence shown here is derived from an EMBL/GenBank/DDBJ whole genome shotgun (WGS) entry which is preliminary data.</text>
</comment>
<reference evidence="6 7" key="1">
    <citation type="submission" date="2016-07" db="EMBL/GenBank/DDBJ databases">
        <title>Pervasive Adenine N6-methylation of Active Genes in Fungi.</title>
        <authorList>
            <consortium name="DOE Joint Genome Institute"/>
            <person name="Mondo S.J."/>
            <person name="Dannebaum R.O."/>
            <person name="Kuo R.C."/>
            <person name="Labutti K."/>
            <person name="Haridas S."/>
            <person name="Kuo A."/>
            <person name="Salamov A."/>
            <person name="Ahrendt S.R."/>
            <person name="Lipzen A."/>
            <person name="Sullivan W."/>
            <person name="Andreopoulos W.B."/>
            <person name="Clum A."/>
            <person name="Lindquist E."/>
            <person name="Daum C."/>
            <person name="Ramamoorthy G.K."/>
            <person name="Gryganskyi A."/>
            <person name="Culley D."/>
            <person name="Magnuson J.K."/>
            <person name="James T.Y."/>
            <person name="O'Malley M.A."/>
            <person name="Stajich J.E."/>
            <person name="Spatafora J.W."/>
            <person name="Visel A."/>
            <person name="Grigoriev I.V."/>
        </authorList>
    </citation>
    <scope>NUCLEOTIDE SEQUENCE [LARGE SCALE GENOMIC DNA]</scope>
    <source>
        <strain evidence="6 7">CBS 115471</strain>
    </source>
</reference>
<dbReference type="Gene3D" id="3.50.50.60">
    <property type="entry name" value="FAD/NAD(P)-binding domain"/>
    <property type="match status" value="1"/>
</dbReference>